<name>A0AA48RAX4_9ZZZZ</name>
<dbReference type="AlphaFoldDB" id="A0AA48RAX4"/>
<organism evidence="1">
    <name type="scientific">freshwater sediment metagenome</name>
    <dbReference type="NCBI Taxonomy" id="556182"/>
    <lineage>
        <taxon>unclassified sequences</taxon>
        <taxon>metagenomes</taxon>
        <taxon>ecological metagenomes</taxon>
    </lineage>
</organism>
<dbReference type="SUPFAM" id="SSF109604">
    <property type="entry name" value="HD-domain/PDEase-like"/>
    <property type="match status" value="1"/>
</dbReference>
<dbReference type="PANTHER" id="PTHR21174">
    <property type="match status" value="1"/>
</dbReference>
<dbReference type="InterPro" id="IPR009218">
    <property type="entry name" value="HD_phosphohydro"/>
</dbReference>
<dbReference type="EMBL" id="OY288114">
    <property type="protein sequence ID" value="CAJ0892407.1"/>
    <property type="molecule type" value="Genomic_DNA"/>
</dbReference>
<gene>
    <name evidence="1" type="ORF">AMST5_04218</name>
</gene>
<protein>
    <recommendedName>
        <fullName evidence="2">Metal-dependent HD superfamily phosphohydrolase</fullName>
    </recommendedName>
</protein>
<evidence type="ECO:0000313" key="1">
    <source>
        <dbReference type="EMBL" id="CAJ0892407.1"/>
    </source>
</evidence>
<accession>A0AA48RAX4</accession>
<evidence type="ECO:0008006" key="2">
    <source>
        <dbReference type="Google" id="ProtNLM"/>
    </source>
</evidence>
<reference evidence="1" key="1">
    <citation type="submission" date="2023-07" db="EMBL/GenBank/DDBJ databases">
        <authorList>
            <person name="Pelsma A.J. K."/>
        </authorList>
    </citation>
    <scope>NUCLEOTIDE SEQUENCE</scope>
</reference>
<dbReference type="PANTHER" id="PTHR21174:SF0">
    <property type="entry name" value="HD PHOSPHOHYDROLASE FAMILY PROTEIN-RELATED"/>
    <property type="match status" value="1"/>
</dbReference>
<proteinExistence type="predicted"/>
<sequence>MDPAELKTRYWRPHEASHKPFAWETLEAAYGDSGRGYHGWSHISDLFEALDQVSELATRRDLVATAIFWHDAVYVTRAANGTRRADAVNVLDSAELFGQHSLLSGPDADAVHELIIATTDHLGAKTCRERYPGFGHDLDLFVDLDLSPLAAPWEKFASNFQAIRHEFSWVPEPAFNAAQGAFLEALFTNEAKLYRRPETIERWRKKGSHPA</sequence>